<evidence type="ECO:0000256" key="3">
    <source>
        <dbReference type="ARBA" id="ARBA00022692"/>
    </source>
</evidence>
<reference evidence="7" key="1">
    <citation type="journal article" date="2021" name="Nat. Commun.">
        <title>Genetic determinants of endophytism in the Arabidopsis root mycobiome.</title>
        <authorList>
            <person name="Mesny F."/>
            <person name="Miyauchi S."/>
            <person name="Thiergart T."/>
            <person name="Pickel B."/>
            <person name="Atanasova L."/>
            <person name="Karlsson M."/>
            <person name="Huettel B."/>
            <person name="Barry K.W."/>
            <person name="Haridas S."/>
            <person name="Chen C."/>
            <person name="Bauer D."/>
            <person name="Andreopoulos W."/>
            <person name="Pangilinan J."/>
            <person name="LaButti K."/>
            <person name="Riley R."/>
            <person name="Lipzen A."/>
            <person name="Clum A."/>
            <person name="Drula E."/>
            <person name="Henrissat B."/>
            <person name="Kohler A."/>
            <person name="Grigoriev I.V."/>
            <person name="Martin F.M."/>
            <person name="Hacquard S."/>
        </authorList>
    </citation>
    <scope>NUCLEOTIDE SEQUENCE</scope>
    <source>
        <strain evidence="7">MPI-SDFR-AT-0117</strain>
    </source>
</reference>
<keyword evidence="3 6" id="KW-0812">Transmembrane</keyword>
<dbReference type="Proteomes" id="UP000770015">
    <property type="component" value="Unassembled WGS sequence"/>
</dbReference>
<dbReference type="GO" id="GO:0022857">
    <property type="term" value="F:transmembrane transporter activity"/>
    <property type="evidence" value="ECO:0007669"/>
    <property type="project" value="InterPro"/>
</dbReference>
<evidence type="ECO:0000256" key="4">
    <source>
        <dbReference type="ARBA" id="ARBA00022989"/>
    </source>
</evidence>
<feature type="transmembrane region" description="Helical" evidence="6">
    <location>
        <begin position="139"/>
        <end position="156"/>
    </location>
</feature>
<feature type="transmembrane region" description="Helical" evidence="6">
    <location>
        <begin position="298"/>
        <end position="323"/>
    </location>
</feature>
<dbReference type="PANTHER" id="PTHR43791:SF81">
    <property type="entry name" value="TRANSPORTER, PUTATIVE (AFU_ORTHOLOGUE AFUA_7G01190)-RELATED"/>
    <property type="match status" value="1"/>
</dbReference>
<feature type="transmembrane region" description="Helical" evidence="6">
    <location>
        <begin position="228"/>
        <end position="250"/>
    </location>
</feature>
<comment type="caution">
    <text evidence="7">The sequence shown here is derived from an EMBL/GenBank/DDBJ whole genome shotgun (WGS) entry which is preliminary data.</text>
</comment>
<dbReference type="OrthoDB" id="6730379at2759"/>
<dbReference type="InterPro" id="IPR011701">
    <property type="entry name" value="MFS"/>
</dbReference>
<sequence length="519" mass="57521">MDAKSEPQITDGEKLDLDLKASKGSITQGEIQKLDAAEIFLRQHNISNEYLAELLADESAQKRLVRRIDFVFLPLLAGTYLLQYIDKQAMAYAAVFDLFTSTSVTLSQYAWFASIFYFAYLVAEYPLIFLAQKTRLGKVVSACVLSWGTVLMLTALCKDFPGLAACRFFLGVFEAPITTCFMMMVSMWYVRREQPFRAGIFYCCNGIGSMMGGLLSFAIGQIKTFPVWRAVFLICGGMTIIWGVVLMFFLPDDIITAKRFSVEEKAILIGRARQSRTGVLNKSIKWYQIREALMDPQVWLLVLFTLFNEVINGGIASFGRLIIKGIVKDPLKTVALGIPQGAFQVFWILSGTFIASKVPNVRTIVMAAYIAPTIIGVSLLWKLDREDHKIGLLMGFYICGGFVASLVLALQMPATNLGGYTKRTAASGMVFLAYCVGNIVGPHAFRAEESPTYPTGCMVILICAVAQVILALCLRVLLLRRNKARDEAAAAAGIDSSDQDETEGADLTDFENPRFRYVL</sequence>
<dbReference type="Pfam" id="PF07690">
    <property type="entry name" value="MFS_1"/>
    <property type="match status" value="1"/>
</dbReference>
<comment type="subcellular location">
    <subcellularLocation>
        <location evidence="1">Membrane</location>
        <topology evidence="1">Multi-pass membrane protein</topology>
    </subcellularLocation>
</comment>
<dbReference type="GO" id="GO:0016020">
    <property type="term" value="C:membrane"/>
    <property type="evidence" value="ECO:0007669"/>
    <property type="project" value="UniProtKB-SubCell"/>
</dbReference>
<feature type="transmembrane region" description="Helical" evidence="6">
    <location>
        <begin position="202"/>
        <end position="222"/>
    </location>
</feature>
<evidence type="ECO:0000256" key="1">
    <source>
        <dbReference type="ARBA" id="ARBA00004141"/>
    </source>
</evidence>
<feature type="transmembrane region" description="Helical" evidence="6">
    <location>
        <begin position="335"/>
        <end position="356"/>
    </location>
</feature>
<dbReference type="PANTHER" id="PTHR43791">
    <property type="entry name" value="PERMEASE-RELATED"/>
    <property type="match status" value="1"/>
</dbReference>
<dbReference type="SUPFAM" id="SSF103473">
    <property type="entry name" value="MFS general substrate transporter"/>
    <property type="match status" value="1"/>
</dbReference>
<feature type="transmembrane region" description="Helical" evidence="6">
    <location>
        <begin position="168"/>
        <end position="190"/>
    </location>
</feature>
<evidence type="ECO:0000256" key="5">
    <source>
        <dbReference type="ARBA" id="ARBA00023136"/>
    </source>
</evidence>
<dbReference type="InterPro" id="IPR036259">
    <property type="entry name" value="MFS_trans_sf"/>
</dbReference>
<proteinExistence type="predicted"/>
<keyword evidence="2" id="KW-0813">Transport</keyword>
<dbReference type="EMBL" id="JAGSXJ010000002">
    <property type="protein sequence ID" value="KAH6695497.1"/>
    <property type="molecule type" value="Genomic_DNA"/>
</dbReference>
<feature type="transmembrane region" description="Helical" evidence="6">
    <location>
        <begin position="453"/>
        <end position="478"/>
    </location>
</feature>
<gene>
    <name evidence="7" type="ORF">F5X68DRAFT_127374</name>
</gene>
<feature type="transmembrane region" description="Helical" evidence="6">
    <location>
        <begin position="68"/>
        <end position="85"/>
    </location>
</feature>
<feature type="transmembrane region" description="Helical" evidence="6">
    <location>
        <begin position="393"/>
        <end position="412"/>
    </location>
</feature>
<dbReference type="AlphaFoldDB" id="A0A9P8VM32"/>
<evidence type="ECO:0000256" key="6">
    <source>
        <dbReference type="SAM" id="Phobius"/>
    </source>
</evidence>
<dbReference type="Gene3D" id="1.20.1250.20">
    <property type="entry name" value="MFS general substrate transporter like domains"/>
    <property type="match status" value="1"/>
</dbReference>
<keyword evidence="5 6" id="KW-0472">Membrane</keyword>
<evidence type="ECO:0000256" key="2">
    <source>
        <dbReference type="ARBA" id="ARBA00022448"/>
    </source>
</evidence>
<feature type="transmembrane region" description="Helical" evidence="6">
    <location>
        <begin position="363"/>
        <end position="381"/>
    </location>
</feature>
<organism evidence="7 8">
    <name type="scientific">Plectosphaerella plurivora</name>
    <dbReference type="NCBI Taxonomy" id="936078"/>
    <lineage>
        <taxon>Eukaryota</taxon>
        <taxon>Fungi</taxon>
        <taxon>Dikarya</taxon>
        <taxon>Ascomycota</taxon>
        <taxon>Pezizomycotina</taxon>
        <taxon>Sordariomycetes</taxon>
        <taxon>Hypocreomycetidae</taxon>
        <taxon>Glomerellales</taxon>
        <taxon>Plectosphaerellaceae</taxon>
        <taxon>Plectosphaerella</taxon>
    </lineage>
</organism>
<evidence type="ECO:0000313" key="7">
    <source>
        <dbReference type="EMBL" id="KAH6695497.1"/>
    </source>
</evidence>
<feature type="transmembrane region" description="Helical" evidence="6">
    <location>
        <begin position="424"/>
        <end position="441"/>
    </location>
</feature>
<keyword evidence="8" id="KW-1185">Reference proteome</keyword>
<accession>A0A9P8VM32</accession>
<name>A0A9P8VM32_9PEZI</name>
<feature type="transmembrane region" description="Helical" evidence="6">
    <location>
        <begin position="109"/>
        <end position="127"/>
    </location>
</feature>
<evidence type="ECO:0000313" key="8">
    <source>
        <dbReference type="Proteomes" id="UP000770015"/>
    </source>
</evidence>
<keyword evidence="4 6" id="KW-1133">Transmembrane helix</keyword>
<protein>
    <submittedName>
        <fullName evidence="7">Major facilitator superfamily transporter</fullName>
    </submittedName>
</protein>